<dbReference type="GO" id="GO:0004324">
    <property type="term" value="F:ferredoxin-NADP+ reductase activity"/>
    <property type="evidence" value="ECO:0007669"/>
    <property type="project" value="UniProtKB-EC"/>
</dbReference>
<reference evidence="12 13" key="1">
    <citation type="submission" date="2020-07" db="EMBL/GenBank/DDBJ databases">
        <title>Sequencing the genomes of 1000 actinobacteria strains.</title>
        <authorList>
            <person name="Klenk H.-P."/>
        </authorList>
    </citation>
    <scope>NUCLEOTIDE SEQUENCE [LARGE SCALE GENOMIC DNA]</scope>
    <source>
        <strain evidence="12 13">DSM 15131</strain>
    </source>
</reference>
<dbReference type="Gene3D" id="3.40.50.720">
    <property type="entry name" value="NAD(P)-binding Rossmann-like Domain"/>
    <property type="match status" value="1"/>
</dbReference>
<comment type="catalytic activity">
    <reaction evidence="8">
        <text>2 reduced [2Fe-2S]-[ferredoxin] + NADP(+) + H(+) = 2 oxidized [2Fe-2S]-[ferredoxin] + NADPH</text>
        <dbReference type="Rhea" id="RHEA:20125"/>
        <dbReference type="Rhea" id="RHEA-COMP:10000"/>
        <dbReference type="Rhea" id="RHEA-COMP:10001"/>
        <dbReference type="ChEBI" id="CHEBI:15378"/>
        <dbReference type="ChEBI" id="CHEBI:33737"/>
        <dbReference type="ChEBI" id="CHEBI:33738"/>
        <dbReference type="ChEBI" id="CHEBI:57783"/>
        <dbReference type="ChEBI" id="CHEBI:58349"/>
        <dbReference type="EC" id="1.18.1.2"/>
    </reaction>
</comment>
<evidence type="ECO:0000256" key="8">
    <source>
        <dbReference type="ARBA" id="ARBA00047776"/>
    </source>
</evidence>
<dbReference type="InterPro" id="IPR023753">
    <property type="entry name" value="FAD/NAD-binding_dom"/>
</dbReference>
<name>A0A7Y9ZI85_9ACTN</name>
<dbReference type="SUPFAM" id="SSF51971">
    <property type="entry name" value="Nucleotide-binding domain"/>
    <property type="match status" value="1"/>
</dbReference>
<accession>A0A7Y9ZI85</accession>
<keyword evidence="6 10" id="KW-0521">NADP</keyword>
<evidence type="ECO:0000256" key="2">
    <source>
        <dbReference type="ARBA" id="ARBA00008312"/>
    </source>
</evidence>
<evidence type="ECO:0000256" key="3">
    <source>
        <dbReference type="ARBA" id="ARBA00013223"/>
    </source>
</evidence>
<evidence type="ECO:0000256" key="1">
    <source>
        <dbReference type="ARBA" id="ARBA00001974"/>
    </source>
</evidence>
<sequence length="414" mass="44251">MTFQVAIVGSGPAGCYTAQALLRTLPGVRITLVERLPVPYGLVRYGVAADHQGTKAVTRQFDRVLGHPDVTFVGNVEVGADVSLEVLRSQFDAVVIATGLCRDRRLGIAGEELPGVIPSGWLTRWANGHPDATHARPRLGRRAVVIGNGNVAIDVARLLAKAQDEFTGSDLPGEVASALVAADVGEVVIVGRGTADEARFDPVMVKELAQVAGATFDVPESSSASASPRSDALRHLADDQRRGNRVVVRFRFGWTPSRIEGEDRVEKVVFADRTGTEHSVATDTVVSAIGFTGPAPLVPDGARVEDGRLGTGLYAVGWARRGPRGTIPDARTDARLVAEVVAGDLGAQHRPTSRSEPHRCFAALPATDLEGWQAIDRYERATAAHGRVRNKVTDRRALLQLARPRLNHLQGEPA</sequence>
<dbReference type="EMBL" id="JACBZM010000001">
    <property type="protein sequence ID" value="NYI44455.1"/>
    <property type="molecule type" value="Genomic_DNA"/>
</dbReference>
<feature type="binding site" evidence="9">
    <location>
        <position position="318"/>
    </location>
    <ligand>
        <name>FAD</name>
        <dbReference type="ChEBI" id="CHEBI:57692"/>
    </ligand>
</feature>
<keyword evidence="5 9" id="KW-0274">FAD</keyword>
<comment type="caution">
    <text evidence="12">The sequence shown here is derived from an EMBL/GenBank/DDBJ whole genome shotgun (WGS) entry which is preliminary data.</text>
</comment>
<dbReference type="PANTHER" id="PTHR48467:SF1">
    <property type="entry name" value="GLUTAMATE SYNTHASE 1 [NADH], CHLOROPLASTIC-LIKE"/>
    <property type="match status" value="1"/>
</dbReference>
<dbReference type="InterPro" id="IPR055275">
    <property type="entry name" value="Ferredox_Rdtase"/>
</dbReference>
<evidence type="ECO:0000259" key="11">
    <source>
        <dbReference type="Pfam" id="PF07992"/>
    </source>
</evidence>
<evidence type="ECO:0000256" key="4">
    <source>
        <dbReference type="ARBA" id="ARBA00022630"/>
    </source>
</evidence>
<proteinExistence type="inferred from homology"/>
<evidence type="ECO:0000256" key="5">
    <source>
        <dbReference type="ARBA" id="ARBA00022827"/>
    </source>
</evidence>
<protein>
    <recommendedName>
        <fullName evidence="3">ferredoxin--NADP(+) reductase</fullName>
        <ecNumber evidence="3">1.18.1.2</ecNumber>
    </recommendedName>
</protein>
<dbReference type="RefSeq" id="WP_179648306.1">
    <property type="nucleotide sequence ID" value="NZ_JACBZM010000001.1"/>
</dbReference>
<feature type="binding site" evidence="9">
    <location>
        <position position="13"/>
    </location>
    <ligand>
        <name>FAD</name>
        <dbReference type="ChEBI" id="CHEBI:57692"/>
    </ligand>
</feature>
<feature type="domain" description="FAD/NAD(P)-binding" evidence="11">
    <location>
        <begin position="3"/>
        <end position="167"/>
    </location>
</feature>
<keyword evidence="4" id="KW-0285">Flavoprotein</keyword>
<comment type="cofactor">
    <cofactor evidence="1 9">
        <name>FAD</name>
        <dbReference type="ChEBI" id="CHEBI:57692"/>
    </cofactor>
</comment>
<dbReference type="PIRSF" id="PIRSF000362">
    <property type="entry name" value="FNR"/>
    <property type="match status" value="1"/>
</dbReference>
<gene>
    <name evidence="12" type="ORF">BJ993_001535</name>
</gene>
<evidence type="ECO:0000256" key="10">
    <source>
        <dbReference type="PIRSR" id="PIRSR000362-2"/>
    </source>
</evidence>
<keyword evidence="7 12" id="KW-0560">Oxidoreductase</keyword>
<feature type="binding site" evidence="10">
    <location>
        <begin position="148"/>
        <end position="151"/>
    </location>
    <ligand>
        <name>NADP(+)</name>
        <dbReference type="ChEBI" id="CHEBI:58349"/>
    </ligand>
</feature>
<evidence type="ECO:0000256" key="7">
    <source>
        <dbReference type="ARBA" id="ARBA00023002"/>
    </source>
</evidence>
<feature type="binding site" evidence="10">
    <location>
        <position position="325"/>
    </location>
    <ligand>
        <name>NADP(+)</name>
        <dbReference type="ChEBI" id="CHEBI:58349"/>
    </ligand>
</feature>
<dbReference type="InterPro" id="IPR036188">
    <property type="entry name" value="FAD/NAD-bd_sf"/>
</dbReference>
<dbReference type="Proteomes" id="UP000562045">
    <property type="component" value="Unassembled WGS sequence"/>
</dbReference>
<dbReference type="PANTHER" id="PTHR48467">
    <property type="entry name" value="GLUTAMATE SYNTHASE 1 [NADH], CHLOROPLASTIC-LIKE"/>
    <property type="match status" value="1"/>
</dbReference>
<evidence type="ECO:0000256" key="9">
    <source>
        <dbReference type="PIRSR" id="PIRSR000362-1"/>
    </source>
</evidence>
<dbReference type="EC" id="1.18.1.2" evidence="3"/>
<dbReference type="Gene3D" id="3.50.50.60">
    <property type="entry name" value="FAD/NAD(P)-binding domain"/>
    <property type="match status" value="1"/>
</dbReference>
<evidence type="ECO:0000256" key="6">
    <source>
        <dbReference type="ARBA" id="ARBA00022857"/>
    </source>
</evidence>
<feature type="binding site" evidence="9">
    <location>
        <position position="34"/>
    </location>
    <ligand>
        <name>FAD</name>
        <dbReference type="ChEBI" id="CHEBI:57692"/>
    </ligand>
</feature>
<feature type="binding site" evidence="9">
    <location>
        <position position="78"/>
    </location>
    <ligand>
        <name>FAD</name>
        <dbReference type="ChEBI" id="CHEBI:57692"/>
    </ligand>
</feature>
<dbReference type="PRINTS" id="PR00419">
    <property type="entry name" value="ADXRDTASE"/>
</dbReference>
<organism evidence="12 13">
    <name type="scientific">Nocardioides aromaticivorans</name>
    <dbReference type="NCBI Taxonomy" id="200618"/>
    <lineage>
        <taxon>Bacteria</taxon>
        <taxon>Bacillati</taxon>
        <taxon>Actinomycetota</taxon>
        <taxon>Actinomycetes</taxon>
        <taxon>Propionibacteriales</taxon>
        <taxon>Nocardioidaceae</taxon>
        <taxon>Nocardioides</taxon>
    </lineage>
</organism>
<dbReference type="Pfam" id="PF07992">
    <property type="entry name" value="Pyr_redox_2"/>
    <property type="match status" value="1"/>
</dbReference>
<dbReference type="AlphaFoldDB" id="A0A7Y9ZI85"/>
<evidence type="ECO:0000313" key="13">
    <source>
        <dbReference type="Proteomes" id="UP000562045"/>
    </source>
</evidence>
<dbReference type="InterPro" id="IPR021163">
    <property type="entry name" value="Ferredox_Rdtase_adrenod"/>
</dbReference>
<comment type="similarity">
    <text evidence="2">Belongs to the ferredoxin--NADP reductase type 1 family.</text>
</comment>
<evidence type="ECO:0000313" key="12">
    <source>
        <dbReference type="EMBL" id="NYI44455.1"/>
    </source>
</evidence>
<feature type="binding site" evidence="9">
    <location>
        <position position="42"/>
    </location>
    <ligand>
        <name>FAD</name>
        <dbReference type="ChEBI" id="CHEBI:57692"/>
    </ligand>
</feature>
<feature type="binding site" evidence="9">
    <location>
        <begin position="325"/>
        <end position="327"/>
    </location>
    <ligand>
        <name>FAD</name>
        <dbReference type="ChEBI" id="CHEBI:57692"/>
    </ligand>
</feature>